<evidence type="ECO:0000256" key="6">
    <source>
        <dbReference type="ARBA" id="ARBA00034115"/>
    </source>
</evidence>
<dbReference type="PRINTS" id="PR01179">
    <property type="entry name" value="ODADCRBXLASE"/>
</dbReference>
<dbReference type="EnsemblMetazoa" id="XM_017115961.2">
    <property type="protein sequence ID" value="XP_016971450.1"/>
    <property type="gene ID" value="LOC108039055"/>
</dbReference>
<dbReference type="Gene3D" id="3.20.20.10">
    <property type="entry name" value="Alanine racemase"/>
    <property type="match status" value="1"/>
</dbReference>
<dbReference type="InterPro" id="IPR000183">
    <property type="entry name" value="Orn/DAP/Arg_de-COase"/>
</dbReference>
<feature type="active site" description="Proton donor" evidence="11">
    <location>
        <position position="346"/>
    </location>
</feature>
<dbReference type="GO" id="GO:0005737">
    <property type="term" value="C:cytoplasm"/>
    <property type="evidence" value="ECO:0007669"/>
    <property type="project" value="TreeGrafter"/>
</dbReference>
<dbReference type="InterPro" id="IPR022644">
    <property type="entry name" value="De-COase2_N"/>
</dbReference>
<evidence type="ECO:0000256" key="11">
    <source>
        <dbReference type="PIRSR" id="PIRSR600183-50"/>
    </source>
</evidence>
<dbReference type="PRINTS" id="PR01182">
    <property type="entry name" value="ORNDCRBXLASE"/>
</dbReference>
<dbReference type="GeneID" id="108039055"/>
<dbReference type="AlphaFoldDB" id="A0A6P4E0H5"/>
<sequence>MCEMASGVPKFQFYENELNIRRVIEQSDLQSLDRALNICDLSSLERKLRLWHNLLPRIKPHYAVKCNDDPVVVKFMADLGTGFDCASKNELKLVLGFGVSPERIIFAHPCRPVSHLKFAKEQKVVNGTVDNEYEVYKLLKHYPSSNLILRFKSEAKKALCPLGDKYGCDAEADAPALMLLAKALDLKVTGTSFHVGSGCSEHEAYDRALEKAENIFKVGELIGHDMDLLDIGGGFPGNDDAMFEKIAENVNTAVKLRFPDERIRIISEPGRFFVEAAYTLVCKIHAKREIRNKDGKLDTLMYYLNDGIFGAFAGSFYYPEVLTPELYLDGAETLPKFKSVIWGPSCDALDKIGEERLLPNLNRGDLLGFRNMGAYTMPIASPFNGFDVPETRFFLAK</sequence>
<reference evidence="15" key="2">
    <citation type="submission" date="2025-04" db="UniProtKB">
        <authorList>
            <consortium name="RefSeq"/>
        </authorList>
    </citation>
    <scope>IDENTIFICATION</scope>
</reference>
<dbReference type="SUPFAM" id="SSF50621">
    <property type="entry name" value="Alanine racemase C-terminal domain-like"/>
    <property type="match status" value="1"/>
</dbReference>
<dbReference type="InterPro" id="IPR002433">
    <property type="entry name" value="Orn_de-COase"/>
</dbReference>
<comment type="function">
    <text evidence="8">Catalyzes the first and rate-limiting step of polyamine biosynthesis that converts ornithine into putrescine, which is the precursor for the polyamines, spermidine and spermine. Polyamines are essential for cell proliferation and are implicated in cellular processes, ranging from DNA replication to apoptosis.</text>
</comment>
<comment type="catalytic activity">
    <reaction evidence="10">
        <text>L-ornithine + H(+) = putrescine + CO2</text>
        <dbReference type="Rhea" id="RHEA:22964"/>
        <dbReference type="ChEBI" id="CHEBI:15378"/>
        <dbReference type="ChEBI" id="CHEBI:16526"/>
        <dbReference type="ChEBI" id="CHEBI:46911"/>
        <dbReference type="ChEBI" id="CHEBI:326268"/>
        <dbReference type="EC" id="4.1.1.17"/>
    </reaction>
</comment>
<dbReference type="GO" id="GO:0004586">
    <property type="term" value="F:ornithine decarboxylase activity"/>
    <property type="evidence" value="ECO:0007669"/>
    <property type="project" value="UniProtKB-EC"/>
</dbReference>
<evidence type="ECO:0000256" key="1">
    <source>
        <dbReference type="ARBA" id="ARBA00001933"/>
    </source>
</evidence>
<protein>
    <recommendedName>
        <fullName evidence="7">ornithine decarboxylase</fullName>
        <ecNumber evidence="7">4.1.1.17</ecNumber>
    </recommendedName>
</protein>
<keyword evidence="4" id="KW-0620">Polyamine biosynthesis</keyword>
<dbReference type="InterPro" id="IPR022653">
    <property type="entry name" value="De-COase2_pyr-phos_BS"/>
</dbReference>
<organism evidence="15">
    <name type="scientific">Drosophila rhopaloa</name>
    <name type="common">Fruit fly</name>
    <dbReference type="NCBI Taxonomy" id="1041015"/>
    <lineage>
        <taxon>Eukaryota</taxon>
        <taxon>Metazoa</taxon>
        <taxon>Ecdysozoa</taxon>
        <taxon>Arthropoda</taxon>
        <taxon>Hexapoda</taxon>
        <taxon>Insecta</taxon>
        <taxon>Pterygota</taxon>
        <taxon>Neoptera</taxon>
        <taxon>Endopterygota</taxon>
        <taxon>Diptera</taxon>
        <taxon>Brachycera</taxon>
        <taxon>Muscomorpha</taxon>
        <taxon>Ephydroidea</taxon>
        <taxon>Drosophilidae</taxon>
        <taxon>Drosophila</taxon>
        <taxon>Sophophora</taxon>
    </lineage>
</organism>
<evidence type="ECO:0000256" key="3">
    <source>
        <dbReference type="ARBA" id="ARBA00022898"/>
    </source>
</evidence>
<comment type="subunit">
    <text evidence="9">Homodimer. Only the dimer is catalytically active, as the active sites are constructed of residues from both monomers.</text>
</comment>
<dbReference type="InterPro" id="IPR029066">
    <property type="entry name" value="PLP-binding_barrel"/>
</dbReference>
<evidence type="ECO:0000256" key="4">
    <source>
        <dbReference type="ARBA" id="ARBA00023115"/>
    </source>
</evidence>
<dbReference type="RefSeq" id="XP_016971450.1">
    <property type="nucleotide sequence ID" value="XM_017115961.1"/>
</dbReference>
<dbReference type="OrthoDB" id="5034579at2759"/>
<feature type="domain" description="Orn/DAP/Arg decarboxylase 2 N-terminal" evidence="12">
    <location>
        <begin position="42"/>
        <end position="274"/>
    </location>
</feature>
<evidence type="ECO:0000313" key="15">
    <source>
        <dbReference type="RefSeq" id="XP_016971450.1"/>
    </source>
</evidence>
<dbReference type="CDD" id="cd00622">
    <property type="entry name" value="PLPDE_III_ODC"/>
    <property type="match status" value="1"/>
</dbReference>
<dbReference type="Gene3D" id="2.40.37.10">
    <property type="entry name" value="Lyase, Ornithine Decarboxylase, Chain A, domain 1"/>
    <property type="match status" value="1"/>
</dbReference>
<comment type="cofactor">
    <cofactor evidence="1 11">
        <name>pyridoxal 5'-phosphate</name>
        <dbReference type="ChEBI" id="CHEBI:597326"/>
    </cofactor>
</comment>
<evidence type="ECO:0000313" key="14">
    <source>
        <dbReference type="Proteomes" id="UP001652680"/>
    </source>
</evidence>
<accession>A0A6P4E0H5</accession>
<reference evidence="13" key="3">
    <citation type="submission" date="2025-05" db="UniProtKB">
        <authorList>
            <consortium name="EnsemblMetazoa"/>
        </authorList>
    </citation>
    <scope>IDENTIFICATION</scope>
</reference>
<evidence type="ECO:0000256" key="8">
    <source>
        <dbReference type="ARBA" id="ARBA00037173"/>
    </source>
</evidence>
<dbReference type="EC" id="4.1.1.17" evidence="7"/>
<dbReference type="InterPro" id="IPR009006">
    <property type="entry name" value="Ala_racemase/Decarboxylase_C"/>
</dbReference>
<dbReference type="SUPFAM" id="SSF51419">
    <property type="entry name" value="PLP-binding barrel"/>
    <property type="match status" value="1"/>
</dbReference>
<keyword evidence="3 11" id="KW-0663">Pyridoxal phosphate</keyword>
<reference evidence="14" key="1">
    <citation type="journal article" date="2021" name="Elife">
        <title>Highly contiguous assemblies of 101 drosophilid genomes.</title>
        <authorList>
            <person name="Kim B.Y."/>
            <person name="Wang J.R."/>
            <person name="Miller D.E."/>
            <person name="Barmina O."/>
            <person name="Delaney E."/>
            <person name="Thompson A."/>
            <person name="Comeault A.A."/>
            <person name="Peede D."/>
            <person name="D'Agostino E.R."/>
            <person name="Pelaez J."/>
            <person name="Aguilar J.M."/>
            <person name="Haji D."/>
            <person name="Matsunaga T."/>
            <person name="Armstrong E.E."/>
            <person name="Zych M."/>
            <person name="Ogawa Y."/>
            <person name="Stamenkovic-Radak M."/>
            <person name="Jelic M."/>
            <person name="Veselinovic M.S."/>
            <person name="Tanaskovic M."/>
            <person name="Eric P."/>
            <person name="Gao J.J."/>
            <person name="Katoh T.K."/>
            <person name="Toda M.J."/>
            <person name="Watabe H."/>
            <person name="Watada M."/>
            <person name="Davis J.S."/>
            <person name="Moyle L.C."/>
            <person name="Manoli G."/>
            <person name="Bertolini E."/>
            <person name="Kostal V."/>
            <person name="Hawley R.S."/>
            <person name="Takahashi A."/>
            <person name="Jones C.D."/>
            <person name="Price D.K."/>
            <person name="Whiteman N."/>
            <person name="Kopp A."/>
            <person name="Matute D.R."/>
            <person name="Petrov D.A."/>
        </authorList>
    </citation>
    <scope>NUCLEOTIDE SEQUENCE [LARGE SCALE GENOMIC DNA]</scope>
</reference>
<dbReference type="Pfam" id="PF02784">
    <property type="entry name" value="Orn_Arg_deC_N"/>
    <property type="match status" value="1"/>
</dbReference>
<dbReference type="PANTHER" id="PTHR11482:SF6">
    <property type="entry name" value="ORNITHINE DECARBOXYLASE 1-RELATED"/>
    <property type="match status" value="1"/>
</dbReference>
<dbReference type="FunFam" id="3.20.20.10:FF:000005">
    <property type="entry name" value="Ornithine decarboxylase"/>
    <property type="match status" value="1"/>
</dbReference>
<dbReference type="Proteomes" id="UP001652680">
    <property type="component" value="Unassembled WGS sequence"/>
</dbReference>
<comment type="pathway">
    <text evidence="6">Amine and polyamine biosynthesis; putrescine biosynthesis via L-ornithine pathway; putrescine from L-ornithine: step 1/1.</text>
</comment>
<evidence type="ECO:0000256" key="5">
    <source>
        <dbReference type="ARBA" id="ARBA00023239"/>
    </source>
</evidence>
<name>A0A6P4E0H5_DRORH</name>
<dbReference type="PANTHER" id="PTHR11482">
    <property type="entry name" value="ARGININE/DIAMINOPIMELATE/ORNITHINE DECARBOXYLASE"/>
    <property type="match status" value="1"/>
</dbReference>
<evidence type="ECO:0000259" key="12">
    <source>
        <dbReference type="Pfam" id="PF02784"/>
    </source>
</evidence>
<evidence type="ECO:0000313" key="13">
    <source>
        <dbReference type="EnsemblMetazoa" id="XP_016971450.1"/>
    </source>
</evidence>
<dbReference type="GO" id="GO:0033387">
    <property type="term" value="P:putrescine biosynthetic process from arginine, via ornithine"/>
    <property type="evidence" value="ECO:0007669"/>
    <property type="project" value="TreeGrafter"/>
</dbReference>
<comment type="similarity">
    <text evidence="2">Belongs to the Orn/Lys/Arg decarboxylase class-II family.</text>
</comment>
<gene>
    <name evidence="15" type="primary">LOC108039055</name>
    <name evidence="13" type="synonym">108039055</name>
</gene>
<keyword evidence="5" id="KW-0456">Lyase</keyword>
<evidence type="ECO:0000256" key="9">
    <source>
        <dbReference type="ARBA" id="ARBA00046672"/>
    </source>
</evidence>
<dbReference type="PROSITE" id="PS00878">
    <property type="entry name" value="ODR_DC_2_1"/>
    <property type="match status" value="1"/>
</dbReference>
<proteinExistence type="inferred from homology"/>
<evidence type="ECO:0000256" key="2">
    <source>
        <dbReference type="ARBA" id="ARBA00008872"/>
    </source>
</evidence>
<feature type="modified residue" description="N6-(pyridoxal phosphate)lysine" evidence="11">
    <location>
        <position position="65"/>
    </location>
</feature>
<evidence type="ECO:0000256" key="7">
    <source>
        <dbReference type="ARBA" id="ARBA00034138"/>
    </source>
</evidence>
<keyword evidence="14" id="KW-1185">Reference proteome</keyword>
<evidence type="ECO:0000256" key="10">
    <source>
        <dbReference type="ARBA" id="ARBA00049127"/>
    </source>
</evidence>